<dbReference type="AlphaFoldDB" id="Q9BP38"/>
<accession>Q9BP38</accession>
<dbReference type="GO" id="GO:0032991">
    <property type="term" value="C:protein-containing complex"/>
    <property type="evidence" value="ECO:0000314"/>
    <property type="project" value="CAFA"/>
</dbReference>
<dbReference type="EMBL" id="AF225915">
    <property type="protein sequence ID" value="AAK00634.1"/>
    <property type="molecule type" value="mRNA"/>
</dbReference>
<dbReference type="OrthoDB" id="6145755at2759"/>
<dbReference type="GO" id="GO:0031215">
    <property type="term" value="P:shell calcification"/>
    <property type="evidence" value="ECO:0000314"/>
    <property type="project" value="GO_Central"/>
</dbReference>
<keyword evidence="1" id="KW-0732">Signal</keyword>
<dbReference type="DisProt" id="DP01095"/>
<feature type="signal peptide" evidence="1">
    <location>
        <begin position="1"/>
        <end position="25"/>
    </location>
</feature>
<evidence type="ECO:0000313" key="2">
    <source>
        <dbReference type="EMBL" id="AAK00634.1"/>
    </source>
</evidence>
<reference evidence="2" key="1">
    <citation type="submission" date="2000-01" db="EMBL/GenBank/DDBJ databases">
        <title>Purification and characterization of two EDTA-soluble aragonitic proteins from Abalone shell.</title>
        <authorList>
            <person name="Michenfelder M.A."/>
            <person name="Lawrence C."/>
            <person name="Shimizu K."/>
            <person name="Morse D.E."/>
        </authorList>
    </citation>
    <scope>NUCLEOTIDE SEQUENCE</scope>
</reference>
<sequence length="171" mass="19595">MTWMKMFYLTLAVTAAVLLVTVAAADDDEDASSGLCNQYNQNVTTRPNNKPKMFLRKNINFEIISVHNIWRDPNTVYWCDFSLEEEDGIKHWRHYDFNATHWWVEKGCSGTFVVEECNTKDITNPGPRSTAGKSPMQGTLAAPKPVANWMSIMSRSRFDMGTWDKEGFNML</sequence>
<proteinExistence type="evidence at transcript level"/>
<protein>
    <submittedName>
        <fullName evidence="2">Aragonite protein AP24</fullName>
    </submittedName>
</protein>
<name>Q9BP38_HALRU</name>
<feature type="chain" id="PRO_5004324754" evidence="1">
    <location>
        <begin position="26"/>
        <end position="171"/>
    </location>
</feature>
<evidence type="ECO:0000256" key="1">
    <source>
        <dbReference type="SAM" id="SignalP"/>
    </source>
</evidence>
<organism evidence="2">
    <name type="scientific">Haliotis rufescens</name>
    <name type="common">California red abalone</name>
    <dbReference type="NCBI Taxonomy" id="6454"/>
    <lineage>
        <taxon>Eukaryota</taxon>
        <taxon>Metazoa</taxon>
        <taxon>Spiralia</taxon>
        <taxon>Lophotrochozoa</taxon>
        <taxon>Mollusca</taxon>
        <taxon>Gastropoda</taxon>
        <taxon>Vetigastropoda</taxon>
        <taxon>Lepetellida</taxon>
        <taxon>Haliotoidea</taxon>
        <taxon>Haliotidae</taxon>
        <taxon>Haliotis</taxon>
    </lineage>
</organism>